<dbReference type="Proteomes" id="UP000805193">
    <property type="component" value="Unassembled WGS sequence"/>
</dbReference>
<accession>A0AC60NTX5</accession>
<keyword evidence="2" id="KW-1185">Reference proteome</keyword>
<comment type="caution">
    <text evidence="1">The sequence shown here is derived from an EMBL/GenBank/DDBJ whole genome shotgun (WGS) entry which is preliminary data.</text>
</comment>
<evidence type="ECO:0000313" key="1">
    <source>
        <dbReference type="EMBL" id="KAG0410562.1"/>
    </source>
</evidence>
<reference evidence="1 2" key="1">
    <citation type="journal article" date="2020" name="Cell">
        <title>Large-Scale Comparative Analyses of Tick Genomes Elucidate Their Genetic Diversity and Vector Capacities.</title>
        <authorList>
            <consortium name="Tick Genome and Microbiome Consortium (TIGMIC)"/>
            <person name="Jia N."/>
            <person name="Wang J."/>
            <person name="Shi W."/>
            <person name="Du L."/>
            <person name="Sun Y."/>
            <person name="Zhan W."/>
            <person name="Jiang J.F."/>
            <person name="Wang Q."/>
            <person name="Zhang B."/>
            <person name="Ji P."/>
            <person name="Bell-Sakyi L."/>
            <person name="Cui X.M."/>
            <person name="Yuan T.T."/>
            <person name="Jiang B.G."/>
            <person name="Yang W.F."/>
            <person name="Lam T.T."/>
            <person name="Chang Q.C."/>
            <person name="Ding S.J."/>
            <person name="Wang X.J."/>
            <person name="Zhu J.G."/>
            <person name="Ruan X.D."/>
            <person name="Zhao L."/>
            <person name="Wei J.T."/>
            <person name="Ye R.Z."/>
            <person name="Que T.C."/>
            <person name="Du C.H."/>
            <person name="Zhou Y.H."/>
            <person name="Cheng J.X."/>
            <person name="Dai P.F."/>
            <person name="Guo W.B."/>
            <person name="Han X.H."/>
            <person name="Huang E.J."/>
            <person name="Li L.F."/>
            <person name="Wei W."/>
            <person name="Gao Y.C."/>
            <person name="Liu J.Z."/>
            <person name="Shao H.Z."/>
            <person name="Wang X."/>
            <person name="Wang C.C."/>
            <person name="Yang T.C."/>
            <person name="Huo Q.B."/>
            <person name="Li W."/>
            <person name="Chen H.Y."/>
            <person name="Chen S.E."/>
            <person name="Zhou L.G."/>
            <person name="Ni X.B."/>
            <person name="Tian J.H."/>
            <person name="Sheng Y."/>
            <person name="Liu T."/>
            <person name="Pan Y.S."/>
            <person name="Xia L.Y."/>
            <person name="Li J."/>
            <person name="Zhao F."/>
            <person name="Cao W.C."/>
        </authorList>
    </citation>
    <scope>NUCLEOTIDE SEQUENCE [LARGE SCALE GENOMIC DNA]</scope>
    <source>
        <strain evidence="1">Iper-2018</strain>
    </source>
</reference>
<sequence>VPSKALSSTGRPSFNLFFAVKTRNDEGDESPVSNIARLSYGGHLNLRSRPRLVKVQVKVSRTTANLTGSEPYSETRRSSTRPHKNHLGKHHGSVIEYASRTWLPLIKSIVVEHFRISYVVEGLAVATLLALALHAFTKLSGRRSDASTKPALQSTARCLAPLPEYPKVDTLYLHSYIHGLR</sequence>
<protein>
    <submittedName>
        <fullName evidence="1">Uncharacterized protein</fullName>
    </submittedName>
</protein>
<evidence type="ECO:0000313" key="2">
    <source>
        <dbReference type="Proteomes" id="UP000805193"/>
    </source>
</evidence>
<proteinExistence type="predicted"/>
<organism evidence="1 2">
    <name type="scientific">Ixodes persulcatus</name>
    <name type="common">Taiga tick</name>
    <dbReference type="NCBI Taxonomy" id="34615"/>
    <lineage>
        <taxon>Eukaryota</taxon>
        <taxon>Metazoa</taxon>
        <taxon>Ecdysozoa</taxon>
        <taxon>Arthropoda</taxon>
        <taxon>Chelicerata</taxon>
        <taxon>Arachnida</taxon>
        <taxon>Acari</taxon>
        <taxon>Parasitiformes</taxon>
        <taxon>Ixodida</taxon>
        <taxon>Ixodoidea</taxon>
        <taxon>Ixodidae</taxon>
        <taxon>Ixodinae</taxon>
        <taxon>Ixodes</taxon>
    </lineage>
</organism>
<name>A0AC60NTX5_IXOPE</name>
<dbReference type="EMBL" id="JABSTQ010011512">
    <property type="protein sequence ID" value="KAG0410562.1"/>
    <property type="molecule type" value="Genomic_DNA"/>
</dbReference>
<feature type="non-terminal residue" evidence="1">
    <location>
        <position position="1"/>
    </location>
</feature>
<gene>
    <name evidence="1" type="ORF">HPB47_012316</name>
</gene>